<dbReference type="Gene3D" id="3.40.50.1980">
    <property type="entry name" value="Nitrogenase molybdenum iron protein domain"/>
    <property type="match status" value="1"/>
</dbReference>
<evidence type="ECO:0000259" key="1">
    <source>
        <dbReference type="PROSITE" id="PS50983"/>
    </source>
</evidence>
<dbReference type="PROSITE" id="PS50983">
    <property type="entry name" value="FE_B12_PBP"/>
    <property type="match status" value="1"/>
</dbReference>
<organism evidence="2 3">
    <name type="scientific">Trichormus variabilis NIES-23</name>
    <dbReference type="NCBI Taxonomy" id="1973479"/>
    <lineage>
        <taxon>Bacteria</taxon>
        <taxon>Bacillati</taxon>
        <taxon>Cyanobacteriota</taxon>
        <taxon>Cyanophyceae</taxon>
        <taxon>Nostocales</taxon>
        <taxon>Nostocaceae</taxon>
        <taxon>Trichormus</taxon>
    </lineage>
</organism>
<evidence type="ECO:0000313" key="2">
    <source>
        <dbReference type="EMBL" id="BAY67802.1"/>
    </source>
</evidence>
<dbReference type="EMBL" id="AP018216">
    <property type="protein sequence ID" value="BAY67802.1"/>
    <property type="molecule type" value="Genomic_DNA"/>
</dbReference>
<proteinExistence type="predicted"/>
<evidence type="ECO:0000313" key="3">
    <source>
        <dbReference type="Proteomes" id="UP000217507"/>
    </source>
</evidence>
<sequence length="44" mass="4996">MFSSLKVVKNNRAYVVSQENWRGFGMSGVNKILDDLFKYLPEGG</sequence>
<protein>
    <submittedName>
        <fullName evidence="2">ABC transporter, iron(III) dicitrate-binding protein</fullName>
    </submittedName>
</protein>
<name>A0A1Z4KFR8_ANAVA</name>
<dbReference type="AlphaFoldDB" id="A0A1Z4KFR8"/>
<dbReference type="Proteomes" id="UP000217507">
    <property type="component" value="Chromosome"/>
</dbReference>
<accession>A0A1Z4KFR8</accession>
<reference evidence="2 3" key="1">
    <citation type="submission" date="2017-06" db="EMBL/GenBank/DDBJ databases">
        <title>Genome sequencing of cyanobaciteial culture collection at National Institute for Environmental Studies (NIES).</title>
        <authorList>
            <person name="Hirose Y."/>
            <person name="Shimura Y."/>
            <person name="Fujisawa T."/>
            <person name="Nakamura Y."/>
            <person name="Kawachi M."/>
        </authorList>
    </citation>
    <scope>NUCLEOTIDE SEQUENCE [LARGE SCALE GENOMIC DNA]</scope>
    <source>
        <strain evidence="2 3">NIES-23</strain>
    </source>
</reference>
<dbReference type="InterPro" id="IPR002491">
    <property type="entry name" value="ABC_transptr_periplasmic_BD"/>
</dbReference>
<feature type="domain" description="Fe/B12 periplasmic-binding" evidence="1">
    <location>
        <begin position="1"/>
        <end position="44"/>
    </location>
</feature>
<gene>
    <name evidence="2" type="ORF">NIES23_05840</name>
</gene>